<reference evidence="5" key="1">
    <citation type="journal article" date="2019" name="Int. J. Syst. Evol. Microbiol.">
        <title>The Global Catalogue of Microorganisms (GCM) 10K type strain sequencing project: providing services to taxonomists for standard genome sequencing and annotation.</title>
        <authorList>
            <consortium name="The Broad Institute Genomics Platform"/>
            <consortium name="The Broad Institute Genome Sequencing Center for Infectious Disease"/>
            <person name="Wu L."/>
            <person name="Ma J."/>
        </authorList>
    </citation>
    <scope>NUCLEOTIDE SEQUENCE [LARGE SCALE GENOMIC DNA]</scope>
    <source>
        <strain evidence="5">CCUG 58412</strain>
    </source>
</reference>
<evidence type="ECO:0000256" key="1">
    <source>
        <dbReference type="ARBA" id="ARBA00023122"/>
    </source>
</evidence>
<dbReference type="SMART" id="SM00116">
    <property type="entry name" value="CBS"/>
    <property type="match status" value="2"/>
</dbReference>
<organism evidence="4 5">
    <name type="scientific">Methylophilus luteus</name>
    <dbReference type="NCBI Taxonomy" id="640108"/>
    <lineage>
        <taxon>Bacteria</taxon>
        <taxon>Pseudomonadati</taxon>
        <taxon>Pseudomonadota</taxon>
        <taxon>Betaproteobacteria</taxon>
        <taxon>Nitrosomonadales</taxon>
        <taxon>Methylophilaceae</taxon>
        <taxon>Methylophilus</taxon>
    </lineage>
</organism>
<dbReference type="RefSeq" id="WP_379057428.1">
    <property type="nucleotide sequence ID" value="NZ_JBHTKB010000002.1"/>
</dbReference>
<feature type="domain" description="CBS" evidence="3">
    <location>
        <begin position="7"/>
        <end position="63"/>
    </location>
</feature>
<dbReference type="EMBL" id="JBHTKB010000002">
    <property type="protein sequence ID" value="MFD0913930.1"/>
    <property type="molecule type" value="Genomic_DNA"/>
</dbReference>
<name>A0ABW3F6N8_9PROT</name>
<evidence type="ECO:0000313" key="5">
    <source>
        <dbReference type="Proteomes" id="UP001597128"/>
    </source>
</evidence>
<dbReference type="PANTHER" id="PTHR43080:SF2">
    <property type="entry name" value="CBS DOMAIN-CONTAINING PROTEIN"/>
    <property type="match status" value="1"/>
</dbReference>
<dbReference type="Pfam" id="PF00571">
    <property type="entry name" value="CBS"/>
    <property type="match status" value="2"/>
</dbReference>
<protein>
    <submittedName>
        <fullName evidence="4">CBS domain-containing protein</fullName>
    </submittedName>
</protein>
<dbReference type="Proteomes" id="UP001597128">
    <property type="component" value="Unassembled WGS sequence"/>
</dbReference>
<dbReference type="Gene3D" id="3.10.580.10">
    <property type="entry name" value="CBS-domain"/>
    <property type="match status" value="1"/>
</dbReference>
<accession>A0ABW3F6N8</accession>
<keyword evidence="1 2" id="KW-0129">CBS domain</keyword>
<dbReference type="InterPro" id="IPR000644">
    <property type="entry name" value="CBS_dom"/>
</dbReference>
<proteinExistence type="predicted"/>
<gene>
    <name evidence="4" type="ORF">ACFQ1Z_10260</name>
</gene>
<evidence type="ECO:0000256" key="2">
    <source>
        <dbReference type="PROSITE-ProRule" id="PRU00703"/>
    </source>
</evidence>
<dbReference type="PROSITE" id="PS51371">
    <property type="entry name" value="CBS"/>
    <property type="match status" value="2"/>
</dbReference>
<feature type="domain" description="CBS" evidence="3">
    <location>
        <begin position="72"/>
        <end position="130"/>
    </location>
</feature>
<dbReference type="InterPro" id="IPR051257">
    <property type="entry name" value="Diverse_CBS-Domain"/>
</dbReference>
<comment type="caution">
    <text evidence="4">The sequence shown here is derived from an EMBL/GenBank/DDBJ whole genome shotgun (WGS) entry which is preliminary data.</text>
</comment>
<dbReference type="InterPro" id="IPR046342">
    <property type="entry name" value="CBS_dom_sf"/>
</dbReference>
<dbReference type="SUPFAM" id="SSF54631">
    <property type="entry name" value="CBS-domain pair"/>
    <property type="match status" value="1"/>
</dbReference>
<sequence length="139" mass="15609">MIINQVMTTNVVTAPPGESLKYAAQIMEQHDYDVLPICEDNRLLGTLSVRDIAVKALANGLSLEENSIEHFMAFEAKYVFSDQSTEHAINFMTEHQLRRLLVLDRGYHLVGIVSLDDLAISHKIKGIFAVKQQFTTMAC</sequence>
<evidence type="ECO:0000259" key="3">
    <source>
        <dbReference type="PROSITE" id="PS51371"/>
    </source>
</evidence>
<keyword evidence="5" id="KW-1185">Reference proteome</keyword>
<evidence type="ECO:0000313" key="4">
    <source>
        <dbReference type="EMBL" id="MFD0913930.1"/>
    </source>
</evidence>
<dbReference type="PANTHER" id="PTHR43080">
    <property type="entry name" value="CBS DOMAIN-CONTAINING PROTEIN CBSX3, MITOCHONDRIAL"/>
    <property type="match status" value="1"/>
</dbReference>